<name>A0A9X4DCU2_9PSED</name>
<comment type="caution">
    <text evidence="1">The sequence shown here is derived from an EMBL/GenBank/DDBJ whole genome shotgun (WGS) entry which is preliminary data.</text>
</comment>
<reference evidence="1" key="1">
    <citation type="submission" date="2022-07" db="EMBL/GenBank/DDBJ databases">
        <title>Multi-strain Analysis of Pseudomonas putida Reveals Metabolic and Genetic Diversity.</title>
        <authorList>
            <person name="Monk J.M."/>
        </authorList>
    </citation>
    <scope>NUCLEOTIDE SEQUENCE</scope>
    <source>
        <strain evidence="1">17633</strain>
    </source>
</reference>
<gene>
    <name evidence="1" type="ORF">NP554_20600</name>
</gene>
<dbReference type="AlphaFoldDB" id="A0A9X4DCU2"/>
<evidence type="ECO:0000313" key="2">
    <source>
        <dbReference type="Proteomes" id="UP001150728"/>
    </source>
</evidence>
<dbReference type="Proteomes" id="UP001150728">
    <property type="component" value="Unassembled WGS sequence"/>
</dbReference>
<organism evidence="1 2">
    <name type="scientific">Pseudomonas asiatica</name>
    <dbReference type="NCBI Taxonomy" id="2219225"/>
    <lineage>
        <taxon>Bacteria</taxon>
        <taxon>Pseudomonadati</taxon>
        <taxon>Pseudomonadota</taxon>
        <taxon>Gammaproteobacteria</taxon>
        <taxon>Pseudomonadales</taxon>
        <taxon>Pseudomonadaceae</taxon>
        <taxon>Pseudomonas</taxon>
    </lineage>
</organism>
<evidence type="ECO:0000313" key="1">
    <source>
        <dbReference type="EMBL" id="MDD2114183.1"/>
    </source>
</evidence>
<dbReference type="EMBL" id="JANIAM010000018">
    <property type="protein sequence ID" value="MDD2114183.1"/>
    <property type="molecule type" value="Genomic_DNA"/>
</dbReference>
<dbReference type="RefSeq" id="WP_274120642.1">
    <property type="nucleotide sequence ID" value="NZ_JANIAM010000018.1"/>
</dbReference>
<protein>
    <submittedName>
        <fullName evidence="1">Uncharacterized protein</fullName>
    </submittedName>
</protein>
<sequence length="148" mass="16225">MEKSNIERFDEITALILSTLYSKFPEPVFLCPKALGLSNEEPTRDETGGVIYTSGWRELSNFIDHSAYWLAEEGYLSQRAGRISSRYTLSAAGLKSMKHVDQPEIGSDTLGEKLRKASSEGAKATTSKLVDQFLAVGASLITKSMGID</sequence>
<accession>A0A9X4DCU2</accession>
<proteinExistence type="predicted"/>